<dbReference type="EMBL" id="CP036402">
    <property type="protein sequence ID" value="QBI20029.1"/>
    <property type="molecule type" value="Genomic_DNA"/>
</dbReference>
<evidence type="ECO:0000259" key="4">
    <source>
        <dbReference type="PROSITE" id="PS51186"/>
    </source>
</evidence>
<feature type="domain" description="N-acetyltransferase" evidence="4">
    <location>
        <begin position="27"/>
        <end position="185"/>
    </location>
</feature>
<dbReference type="OrthoDB" id="273614at2"/>
<reference evidence="5 6" key="1">
    <citation type="submission" date="2019-01" db="EMBL/GenBank/DDBJ databases">
        <title>Egibacter rhizosphaerae EGI 80759T.</title>
        <authorList>
            <person name="Chen D.-D."/>
            <person name="Tian Y."/>
            <person name="Jiao J.-Y."/>
            <person name="Zhang X.-T."/>
            <person name="Zhang Y.-G."/>
            <person name="Zhang Y."/>
            <person name="Xiao M."/>
            <person name="Shu W.-S."/>
            <person name="Li W.-J."/>
        </authorList>
    </citation>
    <scope>NUCLEOTIDE SEQUENCE [LARGE SCALE GENOMIC DNA]</scope>
    <source>
        <strain evidence="5 6">EGI 80759</strain>
    </source>
</reference>
<dbReference type="CDD" id="cd04301">
    <property type="entry name" value="NAT_SF"/>
    <property type="match status" value="1"/>
</dbReference>
<dbReference type="InterPro" id="IPR016181">
    <property type="entry name" value="Acyl_CoA_acyltransferase"/>
</dbReference>
<dbReference type="InterPro" id="IPR000182">
    <property type="entry name" value="GNAT_dom"/>
</dbReference>
<protein>
    <submittedName>
        <fullName evidence="5">N-acetyltransferase</fullName>
    </submittedName>
</protein>
<keyword evidence="6" id="KW-1185">Reference proteome</keyword>
<sequence length="185" mass="20015">MGNAATLQPTYREPDRAPRGSALLSDLVIRHPDVDELEIVASLTVDAYAEYAAHMSPDAWSAFAHDIANVAGRMSDGEVLVAERAGDLVGSLTRYPNWRGAQEGSSSLRMLAVPPHERGQGVGRALMLRAIELSRAEGKDRVVMTVPPEMTTARDLVTSLGFERESSLDHTPAPGVHAQGYELRL</sequence>
<dbReference type="AlphaFoldDB" id="A0A411YFS4"/>
<evidence type="ECO:0000313" key="5">
    <source>
        <dbReference type="EMBL" id="QBI20029.1"/>
    </source>
</evidence>
<keyword evidence="1 5" id="KW-0808">Transferase</keyword>
<dbReference type="InterPro" id="IPR050832">
    <property type="entry name" value="Bact_Acetyltransf"/>
</dbReference>
<dbReference type="Proteomes" id="UP000291469">
    <property type="component" value="Chromosome"/>
</dbReference>
<feature type="region of interest" description="Disordered" evidence="3">
    <location>
        <begin position="164"/>
        <end position="185"/>
    </location>
</feature>
<dbReference type="Pfam" id="PF00583">
    <property type="entry name" value="Acetyltransf_1"/>
    <property type="match status" value="1"/>
</dbReference>
<evidence type="ECO:0000313" key="6">
    <source>
        <dbReference type="Proteomes" id="UP000291469"/>
    </source>
</evidence>
<dbReference type="PANTHER" id="PTHR43877">
    <property type="entry name" value="AMINOALKYLPHOSPHONATE N-ACETYLTRANSFERASE-RELATED-RELATED"/>
    <property type="match status" value="1"/>
</dbReference>
<evidence type="ECO:0000256" key="2">
    <source>
        <dbReference type="ARBA" id="ARBA00023315"/>
    </source>
</evidence>
<dbReference type="SUPFAM" id="SSF55729">
    <property type="entry name" value="Acyl-CoA N-acyltransferases (Nat)"/>
    <property type="match status" value="1"/>
</dbReference>
<name>A0A411YFS4_9ACTN</name>
<proteinExistence type="predicted"/>
<keyword evidence="2" id="KW-0012">Acyltransferase</keyword>
<dbReference type="Gene3D" id="3.40.630.30">
    <property type="match status" value="1"/>
</dbReference>
<evidence type="ECO:0000256" key="3">
    <source>
        <dbReference type="SAM" id="MobiDB-lite"/>
    </source>
</evidence>
<gene>
    <name evidence="5" type="ORF">ER308_10975</name>
</gene>
<organism evidence="5 6">
    <name type="scientific">Egibacter rhizosphaerae</name>
    <dbReference type="NCBI Taxonomy" id="1670831"/>
    <lineage>
        <taxon>Bacteria</taxon>
        <taxon>Bacillati</taxon>
        <taxon>Actinomycetota</taxon>
        <taxon>Nitriliruptoria</taxon>
        <taxon>Egibacterales</taxon>
        <taxon>Egibacteraceae</taxon>
        <taxon>Egibacter</taxon>
    </lineage>
</organism>
<dbReference type="GO" id="GO:0016747">
    <property type="term" value="F:acyltransferase activity, transferring groups other than amino-acyl groups"/>
    <property type="evidence" value="ECO:0007669"/>
    <property type="project" value="InterPro"/>
</dbReference>
<evidence type="ECO:0000256" key="1">
    <source>
        <dbReference type="ARBA" id="ARBA00022679"/>
    </source>
</evidence>
<accession>A0A411YFS4</accession>
<dbReference type="PROSITE" id="PS51186">
    <property type="entry name" value="GNAT"/>
    <property type="match status" value="1"/>
</dbReference>
<dbReference type="KEGG" id="erz:ER308_10975"/>